<dbReference type="EMBL" id="JH767590">
    <property type="protein sequence ID" value="EON67795.1"/>
    <property type="molecule type" value="Genomic_DNA"/>
</dbReference>
<dbReference type="AlphaFoldDB" id="R7Z0Q7"/>
<accession>R7Z0Q7</accession>
<protein>
    <recommendedName>
        <fullName evidence="4">Prion-inhibition and propagation HeLo domain-containing protein</fullName>
    </recommendedName>
</protein>
<dbReference type="HOGENOM" id="CLU_1602622_0_0_1"/>
<dbReference type="RefSeq" id="XP_007783112.1">
    <property type="nucleotide sequence ID" value="XM_007784922.1"/>
</dbReference>
<evidence type="ECO:0000313" key="3">
    <source>
        <dbReference type="Proteomes" id="UP000016924"/>
    </source>
</evidence>
<evidence type="ECO:0000256" key="1">
    <source>
        <dbReference type="SAM" id="MobiDB-lite"/>
    </source>
</evidence>
<organism evidence="2 3">
    <name type="scientific">Coniosporium apollinis (strain CBS 100218)</name>
    <name type="common">Rock-inhabiting black yeast</name>
    <dbReference type="NCBI Taxonomy" id="1168221"/>
    <lineage>
        <taxon>Eukaryota</taxon>
        <taxon>Fungi</taxon>
        <taxon>Dikarya</taxon>
        <taxon>Ascomycota</taxon>
        <taxon>Pezizomycotina</taxon>
        <taxon>Dothideomycetes</taxon>
        <taxon>Dothideomycetes incertae sedis</taxon>
        <taxon>Coniosporium</taxon>
    </lineage>
</organism>
<name>R7Z0Q7_CONA1</name>
<dbReference type="Proteomes" id="UP000016924">
    <property type="component" value="Unassembled WGS sequence"/>
</dbReference>
<gene>
    <name evidence="2" type="ORF">W97_07050</name>
</gene>
<feature type="compositionally biased region" description="Basic residues" evidence="1">
    <location>
        <begin position="31"/>
        <end position="40"/>
    </location>
</feature>
<proteinExistence type="predicted"/>
<feature type="region of interest" description="Disordered" evidence="1">
    <location>
        <begin position="26"/>
        <end position="50"/>
    </location>
</feature>
<reference evidence="3" key="1">
    <citation type="submission" date="2012-06" db="EMBL/GenBank/DDBJ databases">
        <title>The genome sequence of Coniosporium apollinis CBS 100218.</title>
        <authorList>
            <consortium name="The Broad Institute Genome Sequencing Platform"/>
            <person name="Cuomo C."/>
            <person name="Gorbushina A."/>
            <person name="Noack S."/>
            <person name="Walker B."/>
            <person name="Young S.K."/>
            <person name="Zeng Q."/>
            <person name="Gargeya S."/>
            <person name="Fitzgerald M."/>
            <person name="Haas B."/>
            <person name="Abouelleil A."/>
            <person name="Alvarado L."/>
            <person name="Arachchi H.M."/>
            <person name="Berlin A.M."/>
            <person name="Chapman S.B."/>
            <person name="Goldberg J."/>
            <person name="Griggs A."/>
            <person name="Gujja S."/>
            <person name="Hansen M."/>
            <person name="Howarth C."/>
            <person name="Imamovic A."/>
            <person name="Larimer J."/>
            <person name="McCowan C."/>
            <person name="Montmayeur A."/>
            <person name="Murphy C."/>
            <person name="Neiman D."/>
            <person name="Pearson M."/>
            <person name="Priest M."/>
            <person name="Roberts A."/>
            <person name="Saif S."/>
            <person name="Shea T."/>
            <person name="Sisk P."/>
            <person name="Sykes S."/>
            <person name="Wortman J."/>
            <person name="Nusbaum C."/>
            <person name="Birren B."/>
        </authorList>
    </citation>
    <scope>NUCLEOTIDE SEQUENCE [LARGE SCALE GENOMIC DNA]</scope>
    <source>
        <strain evidence="3">CBS 100218</strain>
    </source>
</reference>
<sequence>MEVALLTAAIVSTFAGATTLLRSWRNDRQARRQARRRPRGKQAADGASSLEVVLQDGGPRVQSEYDRDFARLGELFGRGDFSGLPDDGREPSPADLRKEMGRSQLKDHVIVLQGTIITLLQNAQDRALPAIPQLGLILGNSEASRDGAITALANQYQRMLQTKPIE</sequence>
<evidence type="ECO:0000313" key="2">
    <source>
        <dbReference type="EMBL" id="EON67795.1"/>
    </source>
</evidence>
<dbReference type="STRING" id="1168221.R7Z0Q7"/>
<keyword evidence="3" id="KW-1185">Reference proteome</keyword>
<dbReference type="GeneID" id="19904361"/>
<evidence type="ECO:0008006" key="4">
    <source>
        <dbReference type="Google" id="ProtNLM"/>
    </source>
</evidence>
<dbReference type="OrthoDB" id="5309037at2759"/>